<organism evidence="1 2">
    <name type="scientific">Araneus ventricosus</name>
    <name type="common">Orbweaver spider</name>
    <name type="synonym">Epeira ventricosa</name>
    <dbReference type="NCBI Taxonomy" id="182803"/>
    <lineage>
        <taxon>Eukaryota</taxon>
        <taxon>Metazoa</taxon>
        <taxon>Ecdysozoa</taxon>
        <taxon>Arthropoda</taxon>
        <taxon>Chelicerata</taxon>
        <taxon>Arachnida</taxon>
        <taxon>Araneae</taxon>
        <taxon>Araneomorphae</taxon>
        <taxon>Entelegynae</taxon>
        <taxon>Araneoidea</taxon>
        <taxon>Araneidae</taxon>
        <taxon>Araneus</taxon>
    </lineage>
</organism>
<accession>A0A4Y1ZL14</accession>
<gene>
    <name evidence="1" type="ORF">AVEN_134480_1</name>
</gene>
<dbReference type="Proteomes" id="UP000499080">
    <property type="component" value="Unassembled WGS sequence"/>
</dbReference>
<name>A0A4Y1ZL14_ARAVE</name>
<sequence>MREGKDPAQTCVQWALGFQISCPSKMPVMSSRDNHRAAESQAGLFDLEYLHRLKNGCKKDVIDWCMKMNLIAKEYVCPTCGEKMVLTERS</sequence>
<protein>
    <submittedName>
        <fullName evidence="1">Uncharacterized protein</fullName>
    </submittedName>
</protein>
<evidence type="ECO:0000313" key="1">
    <source>
        <dbReference type="EMBL" id="GBL55323.1"/>
    </source>
</evidence>
<keyword evidence="2" id="KW-1185">Reference proteome</keyword>
<reference evidence="1 2" key="1">
    <citation type="journal article" date="2019" name="Sci. Rep.">
        <title>Orb-weaving spider Araneus ventricosus genome elucidates the spidroin gene catalogue.</title>
        <authorList>
            <person name="Kono N."/>
            <person name="Nakamura H."/>
            <person name="Ohtoshi R."/>
            <person name="Moran D.A.P."/>
            <person name="Shinohara A."/>
            <person name="Yoshida Y."/>
            <person name="Fujiwara M."/>
            <person name="Mori M."/>
            <person name="Tomita M."/>
            <person name="Arakawa K."/>
        </authorList>
    </citation>
    <scope>NUCLEOTIDE SEQUENCE [LARGE SCALE GENOMIC DNA]</scope>
</reference>
<proteinExistence type="predicted"/>
<comment type="caution">
    <text evidence="1">The sequence shown here is derived from an EMBL/GenBank/DDBJ whole genome shotgun (WGS) entry which is preliminary data.</text>
</comment>
<dbReference type="AlphaFoldDB" id="A0A4Y1ZL14"/>
<evidence type="ECO:0000313" key="2">
    <source>
        <dbReference type="Proteomes" id="UP000499080"/>
    </source>
</evidence>
<dbReference type="EMBL" id="BGPR01075425">
    <property type="protein sequence ID" value="GBL55323.1"/>
    <property type="molecule type" value="Genomic_DNA"/>
</dbReference>